<proteinExistence type="predicted"/>
<feature type="domain" description="Ig-like" evidence="2">
    <location>
        <begin position="287"/>
        <end position="360"/>
    </location>
</feature>
<dbReference type="EMBL" id="JRLY01000006">
    <property type="protein sequence ID" value="KGO93133.1"/>
    <property type="molecule type" value="Genomic_DNA"/>
</dbReference>
<accession>A0A0A2MNW2</accession>
<dbReference type="InterPro" id="IPR047589">
    <property type="entry name" value="DUF11_rpt"/>
</dbReference>
<protein>
    <recommendedName>
        <fullName evidence="5">DUF11 domain-containing protein</fullName>
    </recommendedName>
</protein>
<feature type="domain" description="DUF11" evidence="1">
    <location>
        <begin position="687"/>
        <end position="800"/>
    </location>
</feature>
<dbReference type="STRING" id="1121898.GCA_000422725_02826"/>
<dbReference type="AlphaFoldDB" id="A0A0A2MNW2"/>
<reference evidence="3 4" key="1">
    <citation type="submission" date="2013-09" db="EMBL/GenBank/DDBJ databases">
        <authorList>
            <person name="Zeng Z."/>
            <person name="Chen C."/>
        </authorList>
    </citation>
    <scope>NUCLEOTIDE SEQUENCE [LARGE SCALE GENOMIC DNA]</scope>
    <source>
        <strain evidence="3 4">WB 4.1-42</strain>
    </source>
</reference>
<evidence type="ECO:0000313" key="3">
    <source>
        <dbReference type="EMBL" id="KGO93133.1"/>
    </source>
</evidence>
<evidence type="ECO:0000259" key="1">
    <source>
        <dbReference type="Pfam" id="PF01345"/>
    </source>
</evidence>
<evidence type="ECO:0000259" key="2">
    <source>
        <dbReference type="Pfam" id="PF19081"/>
    </source>
</evidence>
<dbReference type="Proteomes" id="UP000030111">
    <property type="component" value="Unassembled WGS sequence"/>
</dbReference>
<dbReference type="InterPro" id="IPR026341">
    <property type="entry name" value="T9SS_type_B"/>
</dbReference>
<dbReference type="Pfam" id="PF19081">
    <property type="entry name" value="Ig_7"/>
    <property type="match status" value="4"/>
</dbReference>
<dbReference type="eggNOG" id="COG1361">
    <property type="taxonomic scope" value="Bacteria"/>
</dbReference>
<dbReference type="NCBIfam" id="TIGR01451">
    <property type="entry name" value="B_ant_repeat"/>
    <property type="match status" value="1"/>
</dbReference>
<gene>
    <name evidence="3" type="ORF">Q766_09285</name>
</gene>
<organism evidence="3 4">
    <name type="scientific">Flavobacterium subsaxonicum WB 4.1-42 = DSM 21790</name>
    <dbReference type="NCBI Taxonomy" id="1121898"/>
    <lineage>
        <taxon>Bacteria</taxon>
        <taxon>Pseudomonadati</taxon>
        <taxon>Bacteroidota</taxon>
        <taxon>Flavobacteriia</taxon>
        <taxon>Flavobacteriales</taxon>
        <taxon>Flavobacteriaceae</taxon>
        <taxon>Flavobacterium</taxon>
    </lineage>
</organism>
<comment type="caution">
    <text evidence="3">The sequence shown here is derived from an EMBL/GenBank/DDBJ whole genome shotgun (WGS) entry which is preliminary data.</text>
</comment>
<dbReference type="NCBIfam" id="TIGR04131">
    <property type="entry name" value="Bac_Flav_CTERM"/>
    <property type="match status" value="1"/>
</dbReference>
<dbReference type="Pfam" id="PF13585">
    <property type="entry name" value="CHU_C"/>
    <property type="match status" value="1"/>
</dbReference>
<dbReference type="RefSeq" id="WP_035754877.1">
    <property type="nucleotide sequence ID" value="NZ_JRLY01000006.1"/>
</dbReference>
<dbReference type="InterPro" id="IPR044023">
    <property type="entry name" value="Ig_7"/>
</dbReference>
<evidence type="ECO:0008006" key="5">
    <source>
        <dbReference type="Google" id="ProtNLM"/>
    </source>
</evidence>
<feature type="domain" description="Ig-like" evidence="2">
    <location>
        <begin position="128"/>
        <end position="202"/>
    </location>
</feature>
<name>A0A0A2MNW2_9FLAO</name>
<evidence type="ECO:0000313" key="4">
    <source>
        <dbReference type="Proteomes" id="UP000030111"/>
    </source>
</evidence>
<feature type="domain" description="Ig-like" evidence="2">
    <location>
        <begin position="365"/>
        <end position="440"/>
    </location>
</feature>
<feature type="domain" description="Ig-like" evidence="2">
    <location>
        <begin position="523"/>
        <end position="595"/>
    </location>
</feature>
<keyword evidence="4" id="KW-1185">Reference proteome</keyword>
<dbReference type="OrthoDB" id="1236981at2"/>
<dbReference type="InterPro" id="IPR001434">
    <property type="entry name" value="OmcB-like_DUF11"/>
</dbReference>
<dbReference type="Pfam" id="PF01345">
    <property type="entry name" value="DUF11"/>
    <property type="match status" value="1"/>
</dbReference>
<sequence length="896" mass="92444">TFYTAATGGTTVPAITALVDGTTYYASLTVGTCESATRLAITVTVGNAATPTTTDATQDFCLADAPTVADLQVNETGVTFYTAATGATVIAPTTALVDGATYYASLTIGSCESATRLAITVTVGNASTPTTTDATQDFCLADAPTVADLQVNEPGVVFYTAAIGGSQIAATTPLADDTTYYATIVSGSGCESGTRLAITVNISNGLTPTTVNPMQTLCAVDSPTVADIQVDQTVVFYTASTGGSVIPMDTAIVSGTTYYASYTDPATGCESASRLAIQVTLSNGTTPITTSASQAFCASDNATVANIQVNETGVVFYTAAIGGSQIDAATALVNGTTYYASITDANGCESSVRLAITITIDNGATPTTTDTTQDFCTADQPTIADIQVNEPGVLWYATATGGTPLAGTDLLMAGSTYYGSLQTVAGCESGTHLAVTITLNNGLTPTTNNPMQAFCAADSPTLANIQVDQAVVFYATSTGGAVLNMATALVDGTTYYASYTDPATGCESATRLAIQVSVSNGATPTTANAAQQFCEGSNPTVADLQVNEAGAEWYLTMEGGTPLTADTTLTEGTTYYASITVNGCKSAVRLAVTVSLSGSVQATITGGGPEACFGDEVTYTTQSGNSNYNWMVNGGTITAGGGTGDNTVTVKWGMPGQGLVSVSYTDANGCGTTTEALFSVTITSCADITITKTVNNSTPNMGENVIFTITVTNTGNSMFTDVVVSEQIPDGYQLANVLTNMGTFNAQTGVWEIPMLMPGDVATLDVEVTVVFGGNYTNIAFIVGSTPTDSNTENNTAEVSTEPQCLTVYNEFTPNGDGYNDTFRIDCIEDYPNNILEVFNRYGSPVYKTNRYKNDWDGGANVDGVVRAGEKLPVGTYYYVLTINGSARTGWLYIMR</sequence>
<feature type="non-terminal residue" evidence="3">
    <location>
        <position position="1"/>
    </location>
</feature>